<dbReference type="Gene3D" id="3.90.550.20">
    <property type="match status" value="1"/>
</dbReference>
<dbReference type="PANTHER" id="PTHR32385">
    <property type="entry name" value="MANNOSYL PHOSPHORYLINOSITOL CERAMIDE SYNTHASE"/>
    <property type="match status" value="1"/>
</dbReference>
<dbReference type="Proteomes" id="UP001634394">
    <property type="component" value="Unassembled WGS sequence"/>
</dbReference>
<evidence type="ECO:0000256" key="2">
    <source>
        <dbReference type="SAM" id="Phobius"/>
    </source>
</evidence>
<keyword evidence="2" id="KW-0472">Membrane</keyword>
<keyword evidence="2" id="KW-0812">Transmembrane</keyword>
<evidence type="ECO:0000313" key="3">
    <source>
        <dbReference type="EMBL" id="KAL3863891.1"/>
    </source>
</evidence>
<dbReference type="InterPro" id="IPR029044">
    <property type="entry name" value="Nucleotide-diphossugar_trans"/>
</dbReference>
<reference evidence="3 4" key="1">
    <citation type="submission" date="2024-11" db="EMBL/GenBank/DDBJ databases">
        <title>Chromosome-level genome assembly of the freshwater bivalve Anodonta woodiana.</title>
        <authorList>
            <person name="Chen X."/>
        </authorList>
    </citation>
    <scope>NUCLEOTIDE SEQUENCE [LARGE SCALE GENOMIC DNA]</scope>
    <source>
        <strain evidence="3">MN2024</strain>
        <tissue evidence="3">Gills</tissue>
    </source>
</reference>
<gene>
    <name evidence="3" type="ORF">ACJMK2_005618</name>
</gene>
<comment type="caution">
    <text evidence="3">The sequence shown here is derived from an EMBL/GenBank/DDBJ whole genome shotgun (WGS) entry which is preliminary data.</text>
</comment>
<dbReference type="AlphaFoldDB" id="A0ABD3VRZ2"/>
<dbReference type="GO" id="GO:0016020">
    <property type="term" value="C:membrane"/>
    <property type="evidence" value="ECO:0007669"/>
    <property type="project" value="GOC"/>
</dbReference>
<dbReference type="GO" id="GO:0006673">
    <property type="term" value="P:inositol phosphoceramide metabolic process"/>
    <property type="evidence" value="ECO:0007669"/>
    <property type="project" value="UniProtKB-ARBA"/>
</dbReference>
<dbReference type="GO" id="GO:0016740">
    <property type="term" value="F:transferase activity"/>
    <property type="evidence" value="ECO:0007669"/>
    <property type="project" value="UniProtKB-KW"/>
</dbReference>
<dbReference type="Pfam" id="PF04488">
    <property type="entry name" value="Gly_transf_sug"/>
    <property type="match status" value="1"/>
</dbReference>
<proteinExistence type="predicted"/>
<dbReference type="SUPFAM" id="SSF53448">
    <property type="entry name" value="Nucleotide-diphospho-sugar transferases"/>
    <property type="match status" value="1"/>
</dbReference>
<keyword evidence="1" id="KW-0808">Transferase</keyword>
<sequence>MMVFRRRCKKVQHGMHVREIAIFFLLIAIFVKIFRLVKCTVNLNEYVSICTGFKDVDIETRLRISSLDILPIDVTSEENLPNHGHFNIQRIIHQTWKNRTIPGSFQPWMRSFWKNHPDWEYRFWTDSASKNIIQETHSYLLPYFGNYSKPIFRADAIRYVLLYEFGGVYADIDMKSLRPLDSFIRKYSCFLGQEPHEHPMLDANFDGLACNAFMACKKGHPFMKQLIESLPSFYHFPNMLAATGPHFLTVNYRNYIAANPKLDSMSENGVYLTPPEYFFPTLDSFKFKLFHTVCKNLNSLSKLQQWACDSLNRRGYDRTPYAFSFTQHMYYHTYVKIDERRPVDILELIPAVILG</sequence>
<keyword evidence="4" id="KW-1185">Reference proteome</keyword>
<organism evidence="3 4">
    <name type="scientific">Sinanodonta woodiana</name>
    <name type="common">Chinese pond mussel</name>
    <name type="synonym">Anodonta woodiana</name>
    <dbReference type="NCBI Taxonomy" id="1069815"/>
    <lineage>
        <taxon>Eukaryota</taxon>
        <taxon>Metazoa</taxon>
        <taxon>Spiralia</taxon>
        <taxon>Lophotrochozoa</taxon>
        <taxon>Mollusca</taxon>
        <taxon>Bivalvia</taxon>
        <taxon>Autobranchia</taxon>
        <taxon>Heteroconchia</taxon>
        <taxon>Palaeoheterodonta</taxon>
        <taxon>Unionida</taxon>
        <taxon>Unionoidea</taxon>
        <taxon>Unionidae</taxon>
        <taxon>Unioninae</taxon>
        <taxon>Sinanodonta</taxon>
    </lineage>
</organism>
<feature type="transmembrane region" description="Helical" evidence="2">
    <location>
        <begin position="20"/>
        <end position="37"/>
    </location>
</feature>
<dbReference type="GO" id="GO:0006688">
    <property type="term" value="P:glycosphingolipid biosynthetic process"/>
    <property type="evidence" value="ECO:0007669"/>
    <property type="project" value="UniProtKB-ARBA"/>
</dbReference>
<evidence type="ECO:0000313" key="4">
    <source>
        <dbReference type="Proteomes" id="UP001634394"/>
    </source>
</evidence>
<dbReference type="InterPro" id="IPR051706">
    <property type="entry name" value="Glycosyltransferase_domain"/>
</dbReference>
<accession>A0ABD3VRZ2</accession>
<dbReference type="EMBL" id="JBJQND010000010">
    <property type="protein sequence ID" value="KAL3863891.1"/>
    <property type="molecule type" value="Genomic_DNA"/>
</dbReference>
<dbReference type="InterPro" id="IPR007577">
    <property type="entry name" value="GlycoTrfase_DXD_sugar-bd_CS"/>
</dbReference>
<name>A0ABD3VRZ2_SINWO</name>
<protein>
    <submittedName>
        <fullName evidence="3">Uncharacterized protein</fullName>
    </submittedName>
</protein>
<dbReference type="PANTHER" id="PTHR32385:SF15">
    <property type="entry name" value="INOSITOL PHOSPHOCERAMIDE MANNOSYLTRANSFERASE 1"/>
    <property type="match status" value="1"/>
</dbReference>
<evidence type="ECO:0000256" key="1">
    <source>
        <dbReference type="ARBA" id="ARBA00022679"/>
    </source>
</evidence>
<keyword evidence="2" id="KW-1133">Transmembrane helix</keyword>